<dbReference type="InterPro" id="IPR001734">
    <property type="entry name" value="Na/solute_symporter"/>
</dbReference>
<protein>
    <submittedName>
        <fullName evidence="15">Na+/proline symporter</fullName>
    </submittedName>
</protein>
<feature type="transmembrane region" description="Helical" evidence="14">
    <location>
        <begin position="222"/>
        <end position="239"/>
    </location>
</feature>
<evidence type="ECO:0000313" key="15">
    <source>
        <dbReference type="EMBL" id="SFT36916.1"/>
    </source>
</evidence>
<dbReference type="Gene3D" id="1.20.1730.10">
    <property type="entry name" value="Sodium/glucose cotransporter"/>
    <property type="match status" value="1"/>
</dbReference>
<organism evidence="15 16">
    <name type="scientific">Lishizhenia tianjinensis</name>
    <dbReference type="NCBI Taxonomy" id="477690"/>
    <lineage>
        <taxon>Bacteria</taxon>
        <taxon>Pseudomonadati</taxon>
        <taxon>Bacteroidota</taxon>
        <taxon>Flavobacteriia</taxon>
        <taxon>Flavobacteriales</taxon>
        <taxon>Crocinitomicaceae</taxon>
        <taxon>Lishizhenia</taxon>
    </lineage>
</organism>
<keyword evidence="8" id="KW-0915">Sodium</keyword>
<dbReference type="PANTHER" id="PTHR48086">
    <property type="entry name" value="SODIUM/PROLINE SYMPORTER-RELATED"/>
    <property type="match status" value="1"/>
</dbReference>
<evidence type="ECO:0000256" key="4">
    <source>
        <dbReference type="ARBA" id="ARBA00022475"/>
    </source>
</evidence>
<comment type="subcellular location">
    <subcellularLocation>
        <location evidence="1">Cell membrane</location>
        <topology evidence="1">Multi-pass membrane protein</topology>
    </subcellularLocation>
</comment>
<dbReference type="Pfam" id="PF00474">
    <property type="entry name" value="SSF"/>
    <property type="match status" value="1"/>
</dbReference>
<evidence type="ECO:0000256" key="9">
    <source>
        <dbReference type="ARBA" id="ARBA00023065"/>
    </source>
</evidence>
<accession>A0A1I6XFI1</accession>
<keyword evidence="7 14" id="KW-1133">Transmembrane helix</keyword>
<evidence type="ECO:0000256" key="1">
    <source>
        <dbReference type="ARBA" id="ARBA00004651"/>
    </source>
</evidence>
<evidence type="ECO:0000256" key="11">
    <source>
        <dbReference type="ARBA" id="ARBA00023201"/>
    </source>
</evidence>
<feature type="transmembrane region" description="Helical" evidence="14">
    <location>
        <begin position="422"/>
        <end position="443"/>
    </location>
</feature>
<dbReference type="PROSITE" id="PS50283">
    <property type="entry name" value="NA_SOLUT_SYMP_3"/>
    <property type="match status" value="1"/>
</dbReference>
<dbReference type="InterPro" id="IPR050277">
    <property type="entry name" value="Sodium:Solute_Symporter"/>
</dbReference>
<name>A0A1I6XFI1_9FLAO</name>
<keyword evidence="6" id="KW-0769">Symport</keyword>
<feature type="transmembrane region" description="Helical" evidence="14">
    <location>
        <begin position="121"/>
        <end position="148"/>
    </location>
</feature>
<dbReference type="Proteomes" id="UP000236454">
    <property type="component" value="Unassembled WGS sequence"/>
</dbReference>
<evidence type="ECO:0000256" key="10">
    <source>
        <dbReference type="ARBA" id="ARBA00023136"/>
    </source>
</evidence>
<dbReference type="GO" id="GO:0006814">
    <property type="term" value="P:sodium ion transport"/>
    <property type="evidence" value="ECO:0007669"/>
    <property type="project" value="UniProtKB-KW"/>
</dbReference>
<comment type="similarity">
    <text evidence="2 13">Belongs to the sodium:solute symporter (SSF) (TC 2.A.21) family.</text>
</comment>
<keyword evidence="4" id="KW-1003">Cell membrane</keyword>
<dbReference type="STRING" id="477690.SAMN05216474_0154"/>
<dbReference type="PANTHER" id="PTHR48086:SF3">
    <property type="entry name" value="SODIUM_PROLINE SYMPORTER"/>
    <property type="match status" value="1"/>
</dbReference>
<evidence type="ECO:0000313" key="16">
    <source>
        <dbReference type="Proteomes" id="UP000236454"/>
    </source>
</evidence>
<feature type="transmembrane region" description="Helical" evidence="14">
    <location>
        <begin position="341"/>
        <end position="359"/>
    </location>
</feature>
<evidence type="ECO:0000256" key="14">
    <source>
        <dbReference type="SAM" id="Phobius"/>
    </source>
</evidence>
<feature type="transmembrane region" description="Helical" evidence="14">
    <location>
        <begin position="80"/>
        <end position="100"/>
    </location>
</feature>
<proteinExistence type="inferred from homology"/>
<feature type="transmembrane region" description="Helical" evidence="14">
    <location>
        <begin position="365"/>
        <end position="384"/>
    </location>
</feature>
<dbReference type="GO" id="GO:0015293">
    <property type="term" value="F:symporter activity"/>
    <property type="evidence" value="ECO:0007669"/>
    <property type="project" value="UniProtKB-KW"/>
</dbReference>
<feature type="transmembrane region" description="Helical" evidence="14">
    <location>
        <begin position="301"/>
        <end position="320"/>
    </location>
</feature>
<dbReference type="EMBL" id="FPAS01000001">
    <property type="protein sequence ID" value="SFT36916.1"/>
    <property type="molecule type" value="Genomic_DNA"/>
</dbReference>
<feature type="transmembrane region" description="Helical" evidence="14">
    <location>
        <begin position="12"/>
        <end position="29"/>
    </location>
</feature>
<feature type="transmembrane region" description="Helical" evidence="14">
    <location>
        <begin position="154"/>
        <end position="172"/>
    </location>
</feature>
<evidence type="ECO:0000256" key="12">
    <source>
        <dbReference type="ARBA" id="ARBA00033708"/>
    </source>
</evidence>
<dbReference type="AlphaFoldDB" id="A0A1I6XFI1"/>
<feature type="transmembrane region" description="Helical" evidence="14">
    <location>
        <begin position="184"/>
        <end position="202"/>
    </location>
</feature>
<keyword evidence="11" id="KW-0739">Sodium transport</keyword>
<evidence type="ECO:0000256" key="3">
    <source>
        <dbReference type="ARBA" id="ARBA00022448"/>
    </source>
</evidence>
<feature type="transmembrane region" description="Helical" evidence="14">
    <location>
        <begin position="391"/>
        <end position="410"/>
    </location>
</feature>
<evidence type="ECO:0000256" key="5">
    <source>
        <dbReference type="ARBA" id="ARBA00022692"/>
    </source>
</evidence>
<keyword evidence="9" id="KW-0406">Ion transport</keyword>
<dbReference type="GO" id="GO:0005886">
    <property type="term" value="C:plasma membrane"/>
    <property type="evidence" value="ECO:0007669"/>
    <property type="project" value="UniProtKB-SubCell"/>
</dbReference>
<dbReference type="RefSeq" id="WP_244526173.1">
    <property type="nucleotide sequence ID" value="NZ_FPAS01000001.1"/>
</dbReference>
<evidence type="ECO:0000256" key="6">
    <source>
        <dbReference type="ARBA" id="ARBA00022847"/>
    </source>
</evidence>
<keyword evidence="5 14" id="KW-0812">Transmembrane</keyword>
<keyword evidence="3" id="KW-0813">Transport</keyword>
<feature type="transmembrane region" description="Helical" evidence="14">
    <location>
        <begin position="49"/>
        <end position="68"/>
    </location>
</feature>
<sequence length="453" mass="49516">MGAIINNIEVWQWGLVIASSVALFLLSPWSKTSGQFFAAKTKEKQPNWLMLTGSLVISWVFAKSIANASDLGNKFGAVGGLAYAAYYLSFIVAGVIIYYMRVKGKLKSIHLFLNERFGKRALQLFSLIIAFRLFNEIWSNTMVIGSYFGEQGSTAYYASILVFTALTLAYTIKGGLRSSIFSDLIQMGLFAVLLTVILSFLMKEESFQFSEIARSGSFTYDGGINLLFAALIQSFSYPFHDPVMTDRAFITKPKVMLWSFIAAGVIGGICIFLFSFLGIFGKMQGMEPGNLSDYGKVFGPVLLLLINFIMIVSAASTLDSSFASFSKLVAIDLGVGKSVRIGRLTMIVVAVLGSVPIFFNPSVLSATTVSGTMVIGLTPVFLFWKMKAPPSSFYLSVLGGMCIGIIHAFGSFPELLIFTDGPYAALLWANIFGVLLCVFLYLLPYGLKLKSEI</sequence>
<evidence type="ECO:0000256" key="2">
    <source>
        <dbReference type="ARBA" id="ARBA00006434"/>
    </source>
</evidence>
<evidence type="ECO:0000256" key="13">
    <source>
        <dbReference type="RuleBase" id="RU362091"/>
    </source>
</evidence>
<evidence type="ECO:0000256" key="7">
    <source>
        <dbReference type="ARBA" id="ARBA00022989"/>
    </source>
</evidence>
<keyword evidence="16" id="KW-1185">Reference proteome</keyword>
<reference evidence="15 16" key="1">
    <citation type="submission" date="2016-10" db="EMBL/GenBank/DDBJ databases">
        <authorList>
            <person name="de Groot N.N."/>
        </authorList>
    </citation>
    <scope>NUCLEOTIDE SEQUENCE [LARGE SCALE GENOMIC DNA]</scope>
    <source>
        <strain evidence="15 16">CGMCC 1.7005</strain>
    </source>
</reference>
<evidence type="ECO:0000256" key="8">
    <source>
        <dbReference type="ARBA" id="ARBA00023053"/>
    </source>
</evidence>
<keyword evidence="10 14" id="KW-0472">Membrane</keyword>
<gene>
    <name evidence="15" type="ORF">SAMN05216474_0154</name>
</gene>
<dbReference type="InterPro" id="IPR038377">
    <property type="entry name" value="Na/Glc_symporter_sf"/>
</dbReference>
<comment type="catalytic activity">
    <reaction evidence="12">
        <text>L-proline(in) + Na(+)(in) = L-proline(out) + Na(+)(out)</text>
        <dbReference type="Rhea" id="RHEA:28967"/>
        <dbReference type="ChEBI" id="CHEBI:29101"/>
        <dbReference type="ChEBI" id="CHEBI:60039"/>
    </reaction>
</comment>
<feature type="transmembrane region" description="Helical" evidence="14">
    <location>
        <begin position="260"/>
        <end position="281"/>
    </location>
</feature>